<keyword evidence="2" id="KW-1185">Reference proteome</keyword>
<evidence type="ECO:0000313" key="1">
    <source>
        <dbReference type="EnsemblMetazoa" id="ACUA003654-PA"/>
    </source>
</evidence>
<reference evidence="1" key="2">
    <citation type="submission" date="2020-05" db="UniProtKB">
        <authorList>
            <consortium name="EnsemblMetazoa"/>
        </authorList>
    </citation>
    <scope>IDENTIFICATION</scope>
    <source>
        <strain evidence="1">A-37</strain>
    </source>
</reference>
<sequence>MAKPSTNSSHFHASQYTVPNRHLCLPSLLLVCSGSLPLPCSGISPHIVSPDRLSSPALSSSGQIRSFLMRSPSLVIVRMTRDPLDWLIRLASSAPRISFSYKQCTFANAFNDATRCRFGPDQKPYNFTLRFFADWRFLAMRVLTVSVDEQPSESPLSYNSILSG</sequence>
<organism evidence="1 2">
    <name type="scientific">Anopheles culicifacies</name>
    <dbReference type="NCBI Taxonomy" id="139723"/>
    <lineage>
        <taxon>Eukaryota</taxon>
        <taxon>Metazoa</taxon>
        <taxon>Ecdysozoa</taxon>
        <taxon>Arthropoda</taxon>
        <taxon>Hexapoda</taxon>
        <taxon>Insecta</taxon>
        <taxon>Pterygota</taxon>
        <taxon>Neoptera</taxon>
        <taxon>Endopterygota</taxon>
        <taxon>Diptera</taxon>
        <taxon>Nematocera</taxon>
        <taxon>Culicoidea</taxon>
        <taxon>Culicidae</taxon>
        <taxon>Anophelinae</taxon>
        <taxon>Anopheles</taxon>
        <taxon>culicifacies species complex</taxon>
    </lineage>
</organism>
<proteinExistence type="predicted"/>
<protein>
    <submittedName>
        <fullName evidence="1">Uncharacterized protein</fullName>
    </submittedName>
</protein>
<dbReference type="EMBL" id="AXCM01001376">
    <property type="status" value="NOT_ANNOTATED_CDS"/>
    <property type="molecule type" value="Genomic_DNA"/>
</dbReference>
<accession>A0A182LWJ9</accession>
<name>A0A182LWJ9_9DIPT</name>
<dbReference type="Proteomes" id="UP000075883">
    <property type="component" value="Unassembled WGS sequence"/>
</dbReference>
<dbReference type="VEuPathDB" id="VectorBase:ACUA003654"/>
<reference evidence="2" key="1">
    <citation type="submission" date="2013-09" db="EMBL/GenBank/DDBJ databases">
        <title>The Genome Sequence of Anopheles culicifacies species A.</title>
        <authorList>
            <consortium name="The Broad Institute Genomics Platform"/>
            <person name="Neafsey D.E."/>
            <person name="Besansky N."/>
            <person name="Howell P."/>
            <person name="Walton C."/>
            <person name="Young S.K."/>
            <person name="Zeng Q."/>
            <person name="Gargeya S."/>
            <person name="Fitzgerald M."/>
            <person name="Haas B."/>
            <person name="Abouelleil A."/>
            <person name="Allen A.W."/>
            <person name="Alvarado L."/>
            <person name="Arachchi H.M."/>
            <person name="Berlin A.M."/>
            <person name="Chapman S.B."/>
            <person name="Gainer-Dewar J."/>
            <person name="Goldberg J."/>
            <person name="Griggs A."/>
            <person name="Gujja S."/>
            <person name="Hansen M."/>
            <person name="Howarth C."/>
            <person name="Imamovic A."/>
            <person name="Ireland A."/>
            <person name="Larimer J."/>
            <person name="McCowan C."/>
            <person name="Murphy C."/>
            <person name="Pearson M."/>
            <person name="Poon T.W."/>
            <person name="Priest M."/>
            <person name="Roberts A."/>
            <person name="Saif S."/>
            <person name="Shea T."/>
            <person name="Sisk P."/>
            <person name="Sykes S."/>
            <person name="Wortman J."/>
            <person name="Nusbaum C."/>
            <person name="Birren B."/>
        </authorList>
    </citation>
    <scope>NUCLEOTIDE SEQUENCE [LARGE SCALE GENOMIC DNA]</scope>
    <source>
        <strain evidence="2">A-37</strain>
    </source>
</reference>
<dbReference type="EnsemblMetazoa" id="ACUA003654-RA">
    <property type="protein sequence ID" value="ACUA003654-PA"/>
    <property type="gene ID" value="ACUA003654"/>
</dbReference>
<evidence type="ECO:0000313" key="2">
    <source>
        <dbReference type="Proteomes" id="UP000075883"/>
    </source>
</evidence>
<dbReference type="AlphaFoldDB" id="A0A182LWJ9"/>